<organism evidence="15 16">
    <name type="scientific">Alkalilimnicola ehrlichii (strain ATCC BAA-1101 / DSM 17681 / MLHE-1)</name>
    <dbReference type="NCBI Taxonomy" id="187272"/>
    <lineage>
        <taxon>Bacteria</taxon>
        <taxon>Pseudomonadati</taxon>
        <taxon>Pseudomonadota</taxon>
        <taxon>Gammaproteobacteria</taxon>
        <taxon>Chromatiales</taxon>
        <taxon>Ectothiorhodospiraceae</taxon>
        <taxon>Alkalilimnicola</taxon>
    </lineage>
</organism>
<evidence type="ECO:0000256" key="12">
    <source>
        <dbReference type="ARBA" id="ARBA00060548"/>
    </source>
</evidence>
<dbReference type="Gene3D" id="3.40.1010.10">
    <property type="entry name" value="Cobalt-precorrin-4 Transmethylase, Domain 1"/>
    <property type="match status" value="1"/>
</dbReference>
<keyword evidence="9" id="KW-0627">Porphyrin biosynthesis</keyword>
<evidence type="ECO:0000256" key="8">
    <source>
        <dbReference type="ARBA" id="ARBA00023239"/>
    </source>
</evidence>
<evidence type="ECO:0000256" key="3">
    <source>
        <dbReference type="ARBA" id="ARBA00022573"/>
    </source>
</evidence>
<evidence type="ECO:0000313" key="16">
    <source>
        <dbReference type="Proteomes" id="UP000001962"/>
    </source>
</evidence>
<evidence type="ECO:0000256" key="5">
    <source>
        <dbReference type="ARBA" id="ARBA00022679"/>
    </source>
</evidence>
<dbReference type="GO" id="GO:0004851">
    <property type="term" value="F:uroporphyrin-III C-methyltransferase activity"/>
    <property type="evidence" value="ECO:0007669"/>
    <property type="project" value="UniProtKB-EC"/>
</dbReference>
<evidence type="ECO:0000256" key="13">
    <source>
        <dbReference type="RuleBase" id="RU003960"/>
    </source>
</evidence>
<feature type="domain" description="Tetrapyrrole methylase" evidence="14">
    <location>
        <begin position="28"/>
        <end position="237"/>
    </location>
</feature>
<comment type="pathway">
    <text evidence="12">Cofactor biosynthesis; adenosylcobalamin biosynthesis; precorrin-2 from uroporphyrinogen III: step 1/1.</text>
</comment>
<keyword evidence="7" id="KW-0560">Oxidoreductase</keyword>
<dbReference type="EMBL" id="CP000453">
    <property type="protein sequence ID" value="ABI57052.1"/>
    <property type="molecule type" value="Genomic_DNA"/>
</dbReference>
<dbReference type="NCBIfam" id="NF004790">
    <property type="entry name" value="PRK06136.1"/>
    <property type="match status" value="1"/>
</dbReference>
<dbReference type="GO" id="GO:0016491">
    <property type="term" value="F:oxidoreductase activity"/>
    <property type="evidence" value="ECO:0007669"/>
    <property type="project" value="UniProtKB-KW"/>
</dbReference>
<dbReference type="UniPathway" id="UPA00262">
    <property type="reaction ID" value="UER00211"/>
</dbReference>
<keyword evidence="10" id="KW-0511">Multifunctional enzyme</keyword>
<dbReference type="HOGENOM" id="CLU_011276_7_0_6"/>
<dbReference type="InterPro" id="IPR035996">
    <property type="entry name" value="4pyrrol_Methylase_sf"/>
</dbReference>
<proteinExistence type="inferred from homology"/>
<reference evidence="16" key="1">
    <citation type="submission" date="2006-08" db="EMBL/GenBank/DDBJ databases">
        <title>Complete sequence of Alkalilimnicola ehrilichei MLHE-1.</title>
        <authorList>
            <person name="Copeland A."/>
            <person name="Lucas S."/>
            <person name="Lapidus A."/>
            <person name="Barry K."/>
            <person name="Detter J.C."/>
            <person name="Glavina del Rio T."/>
            <person name="Hammon N."/>
            <person name="Israni S."/>
            <person name="Dalin E."/>
            <person name="Tice H."/>
            <person name="Pitluck S."/>
            <person name="Sims D."/>
            <person name="Brettin T."/>
            <person name="Bruce D."/>
            <person name="Han C."/>
            <person name="Tapia R."/>
            <person name="Gilna P."/>
            <person name="Schmutz J."/>
            <person name="Larimer F."/>
            <person name="Land M."/>
            <person name="Hauser L."/>
            <person name="Kyrpides N."/>
            <person name="Mikhailova N."/>
            <person name="Oremland R.S."/>
            <person name="Hoeft S.E."/>
            <person name="Switzer-Blum J."/>
            <person name="Kulp T."/>
            <person name="King G."/>
            <person name="Tabita R."/>
            <person name="Witte B."/>
            <person name="Santini J.M."/>
            <person name="Basu P."/>
            <person name="Hollibaugh J.T."/>
            <person name="Xie G."/>
            <person name="Stolz J.F."/>
            <person name="Richardson P."/>
        </authorList>
    </citation>
    <scope>NUCLEOTIDE SEQUENCE [LARGE SCALE GENOMIC DNA]</scope>
    <source>
        <strain evidence="16">ATCC BAA-1101 / DSM 17681 / MLHE-1</strain>
    </source>
</reference>
<dbReference type="FunFam" id="3.40.1010.10:FF:000001">
    <property type="entry name" value="Siroheme synthase"/>
    <property type="match status" value="1"/>
</dbReference>
<keyword evidence="4 13" id="KW-0489">Methyltransferase</keyword>
<dbReference type="GO" id="GO:0009236">
    <property type="term" value="P:cobalamin biosynthetic process"/>
    <property type="evidence" value="ECO:0007669"/>
    <property type="project" value="UniProtKB-KW"/>
</dbReference>
<dbReference type="InterPro" id="IPR014776">
    <property type="entry name" value="4pyrrole_Mease_sub2"/>
</dbReference>
<name>Q0A7Y5_ALKEH</name>
<gene>
    <name evidence="15" type="ordered locus">Mlg_1706</name>
</gene>
<dbReference type="InterPro" id="IPR050161">
    <property type="entry name" value="Siro_Cobalamin_biosynth"/>
</dbReference>
<dbReference type="PROSITE" id="PS00839">
    <property type="entry name" value="SUMT_1"/>
    <property type="match status" value="1"/>
</dbReference>
<dbReference type="KEGG" id="aeh:Mlg_1706"/>
<dbReference type="Proteomes" id="UP000001962">
    <property type="component" value="Chromosome"/>
</dbReference>
<dbReference type="InterPro" id="IPR003043">
    <property type="entry name" value="Uropor_MeTrfase_CS"/>
</dbReference>
<evidence type="ECO:0000256" key="9">
    <source>
        <dbReference type="ARBA" id="ARBA00023244"/>
    </source>
</evidence>
<keyword evidence="3" id="KW-0169">Cobalamin biosynthesis</keyword>
<evidence type="ECO:0000313" key="15">
    <source>
        <dbReference type="EMBL" id="ABI57052.1"/>
    </source>
</evidence>
<evidence type="ECO:0000256" key="2">
    <source>
        <dbReference type="ARBA" id="ARBA00012162"/>
    </source>
</evidence>
<dbReference type="RefSeq" id="WP_011629446.1">
    <property type="nucleotide sequence ID" value="NC_008340.1"/>
</dbReference>
<evidence type="ECO:0000256" key="4">
    <source>
        <dbReference type="ARBA" id="ARBA00022603"/>
    </source>
</evidence>
<dbReference type="PROSITE" id="PS00840">
    <property type="entry name" value="SUMT_2"/>
    <property type="match status" value="1"/>
</dbReference>
<comment type="similarity">
    <text evidence="1 13">Belongs to the precorrin methyltransferase family.</text>
</comment>
<dbReference type="OrthoDB" id="9815856at2"/>
<keyword evidence="5 13" id="KW-0808">Transferase</keyword>
<evidence type="ECO:0000256" key="7">
    <source>
        <dbReference type="ARBA" id="ARBA00023002"/>
    </source>
</evidence>
<evidence type="ECO:0000256" key="1">
    <source>
        <dbReference type="ARBA" id="ARBA00005879"/>
    </source>
</evidence>
<evidence type="ECO:0000256" key="10">
    <source>
        <dbReference type="ARBA" id="ARBA00023268"/>
    </source>
</evidence>
<dbReference type="InterPro" id="IPR014777">
    <property type="entry name" value="4pyrrole_Mease_sub1"/>
</dbReference>
<dbReference type="NCBIfam" id="TIGR01469">
    <property type="entry name" value="cobA_cysG_Cterm"/>
    <property type="match status" value="1"/>
</dbReference>
<dbReference type="Pfam" id="PF00590">
    <property type="entry name" value="TP_methylase"/>
    <property type="match status" value="1"/>
</dbReference>
<dbReference type="GO" id="GO:0019354">
    <property type="term" value="P:siroheme biosynthetic process"/>
    <property type="evidence" value="ECO:0007669"/>
    <property type="project" value="UniProtKB-UniPathway"/>
</dbReference>
<dbReference type="SUPFAM" id="SSF53790">
    <property type="entry name" value="Tetrapyrrole methylase"/>
    <property type="match status" value="1"/>
</dbReference>
<protein>
    <recommendedName>
        <fullName evidence="2">uroporphyrinogen-III C-methyltransferase</fullName>
        <ecNumber evidence="2">2.1.1.107</ecNumber>
    </recommendedName>
</protein>
<keyword evidence="6" id="KW-0949">S-adenosyl-L-methionine</keyword>
<dbReference type="AlphaFoldDB" id="Q0A7Y5"/>
<sequence>MKELPVYLNRTGRDVLVDGGDATGLGEVYLVGAGPGDPELLTLRAVRLLQQADVVVHDRLVSRAVLDLVSEDVERIFVGKQGFRDGHRQRRINDIMIEKARQGMRVARLKGGDPFVFGRGGEELEALANAGIRFQVVPGVTAATGCAAYAGIPLTHREHAQSVRFITAHTRRGRLDLGRQRLDVAGETLVLYMGLTHVDQLCSELQRLGQPETRPVAVVVQGTTGHQRVIEGTLATLPSRVAETTVGSPGLLIVGEVVRLRRRLAWFEGTGTGNAPFPTLVQALTGTPAGNKRVEVA</sequence>
<dbReference type="PANTHER" id="PTHR45790">
    <property type="entry name" value="SIROHEME SYNTHASE-RELATED"/>
    <property type="match status" value="1"/>
</dbReference>
<dbReference type="InterPro" id="IPR006366">
    <property type="entry name" value="CobA/CysG_C"/>
</dbReference>
<keyword evidence="8" id="KW-0456">Lyase</keyword>
<dbReference type="GO" id="GO:0016829">
    <property type="term" value="F:lyase activity"/>
    <property type="evidence" value="ECO:0007669"/>
    <property type="project" value="UniProtKB-KW"/>
</dbReference>
<dbReference type="InterPro" id="IPR000878">
    <property type="entry name" value="4pyrrol_Mease"/>
</dbReference>
<dbReference type="eggNOG" id="COG0007">
    <property type="taxonomic scope" value="Bacteria"/>
</dbReference>
<evidence type="ECO:0000256" key="6">
    <source>
        <dbReference type="ARBA" id="ARBA00022691"/>
    </source>
</evidence>
<dbReference type="PANTHER" id="PTHR45790:SF1">
    <property type="entry name" value="SIROHEME SYNTHASE"/>
    <property type="match status" value="1"/>
</dbReference>
<comment type="pathway">
    <text evidence="11">Porphyrin-containing compound metabolism; siroheme biosynthesis; precorrin-2 from uroporphyrinogen III: step 1/1.</text>
</comment>
<dbReference type="CDD" id="cd11642">
    <property type="entry name" value="SUMT"/>
    <property type="match status" value="1"/>
</dbReference>
<dbReference type="FunFam" id="3.30.950.10:FF:000001">
    <property type="entry name" value="Siroheme synthase"/>
    <property type="match status" value="1"/>
</dbReference>
<evidence type="ECO:0000259" key="14">
    <source>
        <dbReference type="Pfam" id="PF00590"/>
    </source>
</evidence>
<evidence type="ECO:0000256" key="11">
    <source>
        <dbReference type="ARBA" id="ARBA00025705"/>
    </source>
</evidence>
<dbReference type="Gene3D" id="3.30.950.10">
    <property type="entry name" value="Methyltransferase, Cobalt-precorrin-4 Transmethylase, Domain 2"/>
    <property type="match status" value="1"/>
</dbReference>
<dbReference type="EC" id="2.1.1.107" evidence="2"/>
<accession>Q0A7Y5</accession>
<keyword evidence="16" id="KW-1185">Reference proteome</keyword>
<dbReference type="GO" id="GO:0032259">
    <property type="term" value="P:methylation"/>
    <property type="evidence" value="ECO:0007669"/>
    <property type="project" value="UniProtKB-KW"/>
</dbReference>